<sequence length="257" mass="28912">MEERSPPAGGKARNLLSSATSLRLSLTPARSSDHTYVVQIPRDQVYRIPPPENAKIVEHHRQPTTQKKRKCTCCCKVLAVLLLIGIMIGIIVWIIHALYTPKCPEFSINNVHFKNVTQPPNGQKNSHPQSHPQYEIELKIVNVNERMDVAFGKGNNGKATLSFKKHEIGQGKYPSISQKPKDSTNSRFNLDAGKLTGDIQKSLDDDKKPIQMTLSINAPMEITSWAKNLKKDVIVTCDFDIESVKNMKHEGLHHFFL</sequence>
<comment type="caution">
    <text evidence="4">The sequence shown here is derived from an EMBL/GenBank/DDBJ whole genome shotgun (WGS) entry which is preliminary data.</text>
</comment>
<dbReference type="EMBL" id="JACEIK010007178">
    <property type="protein sequence ID" value="MCE3049837.1"/>
    <property type="molecule type" value="Genomic_DNA"/>
</dbReference>
<reference evidence="4 5" key="1">
    <citation type="journal article" date="2021" name="BMC Genomics">
        <title>Datura genome reveals duplications of psychoactive alkaloid biosynthetic genes and high mutation rate following tissue culture.</title>
        <authorList>
            <person name="Rajewski A."/>
            <person name="Carter-House D."/>
            <person name="Stajich J."/>
            <person name="Litt A."/>
        </authorList>
    </citation>
    <scope>NUCLEOTIDE SEQUENCE [LARGE SCALE GENOMIC DNA]</scope>
    <source>
        <strain evidence="4">AR-01</strain>
    </source>
</reference>
<keyword evidence="3" id="KW-1133">Transmembrane helix</keyword>
<dbReference type="PANTHER" id="PTHR31234">
    <property type="entry name" value="LATE EMBRYOGENESIS ABUNDANT (LEA) HYDROXYPROLINE-RICH GLYCOPROTEIN FAMILY"/>
    <property type="match status" value="1"/>
</dbReference>
<accession>A0ABS8WID3</accession>
<feature type="transmembrane region" description="Helical" evidence="3">
    <location>
        <begin position="77"/>
        <end position="99"/>
    </location>
</feature>
<evidence type="ECO:0008006" key="6">
    <source>
        <dbReference type="Google" id="ProtNLM"/>
    </source>
</evidence>
<dbReference type="PANTHER" id="PTHR31234:SF68">
    <property type="entry name" value="EXPRESSED PROTEIN"/>
    <property type="match status" value="1"/>
</dbReference>
<proteinExistence type="predicted"/>
<organism evidence="4 5">
    <name type="scientific">Datura stramonium</name>
    <name type="common">Jimsonweed</name>
    <name type="synonym">Common thornapple</name>
    <dbReference type="NCBI Taxonomy" id="4076"/>
    <lineage>
        <taxon>Eukaryota</taxon>
        <taxon>Viridiplantae</taxon>
        <taxon>Streptophyta</taxon>
        <taxon>Embryophyta</taxon>
        <taxon>Tracheophyta</taxon>
        <taxon>Spermatophyta</taxon>
        <taxon>Magnoliopsida</taxon>
        <taxon>eudicotyledons</taxon>
        <taxon>Gunneridae</taxon>
        <taxon>Pentapetalae</taxon>
        <taxon>asterids</taxon>
        <taxon>lamiids</taxon>
        <taxon>Solanales</taxon>
        <taxon>Solanaceae</taxon>
        <taxon>Solanoideae</taxon>
        <taxon>Datureae</taxon>
        <taxon>Datura</taxon>
    </lineage>
</organism>
<dbReference type="Proteomes" id="UP000823775">
    <property type="component" value="Unassembled WGS sequence"/>
</dbReference>
<name>A0ABS8WID3_DATST</name>
<protein>
    <recommendedName>
        <fullName evidence="6">Late embryogenesis abundant protein LEA-2 subgroup domain-containing protein</fullName>
    </recommendedName>
</protein>
<keyword evidence="5" id="KW-1185">Reference proteome</keyword>
<keyword evidence="2 3" id="KW-0472">Membrane</keyword>
<evidence type="ECO:0000313" key="4">
    <source>
        <dbReference type="EMBL" id="MCE3049837.1"/>
    </source>
</evidence>
<evidence type="ECO:0000313" key="5">
    <source>
        <dbReference type="Proteomes" id="UP000823775"/>
    </source>
</evidence>
<comment type="subcellular location">
    <subcellularLocation>
        <location evidence="1">Membrane</location>
    </subcellularLocation>
</comment>
<evidence type="ECO:0000256" key="3">
    <source>
        <dbReference type="SAM" id="Phobius"/>
    </source>
</evidence>
<dbReference type="InterPro" id="IPR044839">
    <property type="entry name" value="NDR1-like"/>
</dbReference>
<keyword evidence="3" id="KW-0812">Transmembrane</keyword>
<evidence type="ECO:0000256" key="2">
    <source>
        <dbReference type="ARBA" id="ARBA00023136"/>
    </source>
</evidence>
<gene>
    <name evidence="4" type="ORF">HAX54_045884</name>
</gene>
<evidence type="ECO:0000256" key="1">
    <source>
        <dbReference type="ARBA" id="ARBA00004370"/>
    </source>
</evidence>